<dbReference type="Pfam" id="PF13559">
    <property type="entry name" value="DUF4129"/>
    <property type="match status" value="1"/>
</dbReference>
<dbReference type="RefSeq" id="WP_148601598.1">
    <property type="nucleotide sequence ID" value="NZ_VSLD01000007.1"/>
</dbReference>
<organism evidence="3 4">
    <name type="scientific">Arthrobacter echini</name>
    <dbReference type="NCBI Taxonomy" id="1529066"/>
    <lineage>
        <taxon>Bacteria</taxon>
        <taxon>Bacillati</taxon>
        <taxon>Actinomycetota</taxon>
        <taxon>Actinomycetes</taxon>
        <taxon>Micrococcales</taxon>
        <taxon>Micrococcaceae</taxon>
        <taxon>Arthrobacter</taxon>
    </lineage>
</organism>
<keyword evidence="1" id="KW-0812">Transmembrane</keyword>
<dbReference type="Proteomes" id="UP000323410">
    <property type="component" value="Unassembled WGS sequence"/>
</dbReference>
<reference evidence="3 4" key="1">
    <citation type="submission" date="2019-08" db="EMBL/GenBank/DDBJ databases">
        <title>Genone of Arthrobacter echini P9.</title>
        <authorList>
            <person name="Bowman J.P."/>
        </authorList>
    </citation>
    <scope>NUCLEOTIDE SEQUENCE [LARGE SCALE GENOMIC DNA]</scope>
    <source>
        <strain evidence="3 4">P9</strain>
    </source>
</reference>
<dbReference type="InterPro" id="IPR025403">
    <property type="entry name" value="TgpA-like_C"/>
</dbReference>
<accession>A0A5D0XLX8</accession>
<evidence type="ECO:0000256" key="1">
    <source>
        <dbReference type="SAM" id="Phobius"/>
    </source>
</evidence>
<comment type="caution">
    <text evidence="3">The sequence shown here is derived from an EMBL/GenBank/DDBJ whole genome shotgun (WGS) entry which is preliminary data.</text>
</comment>
<evidence type="ECO:0000313" key="3">
    <source>
        <dbReference type="EMBL" id="TYC97460.1"/>
    </source>
</evidence>
<dbReference type="AlphaFoldDB" id="A0A5D0XLX8"/>
<protein>
    <submittedName>
        <fullName evidence="3">DUF4129 domain-containing protein</fullName>
    </submittedName>
</protein>
<proteinExistence type="predicted"/>
<keyword evidence="1" id="KW-1133">Transmembrane helix</keyword>
<feature type="domain" description="Protein-glutamine gamma-glutamyltransferase-like C-terminal" evidence="2">
    <location>
        <begin position="126"/>
        <end position="193"/>
    </location>
</feature>
<keyword evidence="1" id="KW-0472">Membrane</keyword>
<feature type="transmembrane region" description="Helical" evidence="1">
    <location>
        <begin position="58"/>
        <end position="79"/>
    </location>
</feature>
<keyword evidence="4" id="KW-1185">Reference proteome</keyword>
<name>A0A5D0XLX8_9MICC</name>
<dbReference type="EMBL" id="VSLD01000007">
    <property type="protein sequence ID" value="TYC97460.1"/>
    <property type="molecule type" value="Genomic_DNA"/>
</dbReference>
<evidence type="ECO:0000313" key="4">
    <source>
        <dbReference type="Proteomes" id="UP000323410"/>
    </source>
</evidence>
<dbReference type="OrthoDB" id="3389322at2"/>
<sequence>MILGALVPDADEARRLLDEELSKHIYVEARPNLAERIVGDLLRAIGRLLDGLGAFGPGPGTVVLLLGAGIVVVLAVILSRPRANARGTRPEPGVFTGDVRRSAAEHRSRAAARAADRQWNEAIAELLRAIIRSAEERVLVDEQPGRTASEAAVQLGGVFPALAADVSWLAELFNETHYGRGTASDHQYRRAAEVDARLSALRPARGPAAESPAAPR</sequence>
<evidence type="ECO:0000259" key="2">
    <source>
        <dbReference type="Pfam" id="PF13559"/>
    </source>
</evidence>
<gene>
    <name evidence="3" type="ORF">FQ377_12480</name>
</gene>